<comment type="caution">
    <text evidence="1">The sequence shown here is derived from an EMBL/GenBank/DDBJ whole genome shotgun (WGS) entry which is preliminary data.</text>
</comment>
<dbReference type="Proteomes" id="UP000460290">
    <property type="component" value="Unassembled WGS sequence"/>
</dbReference>
<keyword evidence="2" id="KW-1185">Reference proteome</keyword>
<gene>
    <name evidence="1" type="ORF">GRI35_09490</name>
</gene>
<dbReference type="RefSeq" id="WP_160613934.1">
    <property type="nucleotide sequence ID" value="NZ_JAUFQM010000001.1"/>
</dbReference>
<evidence type="ECO:0000313" key="2">
    <source>
        <dbReference type="Proteomes" id="UP000460290"/>
    </source>
</evidence>
<dbReference type="EMBL" id="WTYZ01000001">
    <property type="protein sequence ID" value="MXO83593.1"/>
    <property type="molecule type" value="Genomic_DNA"/>
</dbReference>
<dbReference type="OrthoDB" id="9816009at2"/>
<reference evidence="1 2" key="1">
    <citation type="submission" date="2019-12" db="EMBL/GenBank/DDBJ databases">
        <title>Genomic-based taxomic classification of the family Erythrobacteraceae.</title>
        <authorList>
            <person name="Xu L."/>
        </authorList>
    </citation>
    <scope>NUCLEOTIDE SEQUENCE [LARGE SCALE GENOMIC DNA]</scope>
    <source>
        <strain evidence="1 2">KCTC 42006</strain>
    </source>
</reference>
<organism evidence="1 2">
    <name type="scientific">Pontixanthobacter aestiaquae</name>
    <dbReference type="NCBI Taxonomy" id="1509367"/>
    <lineage>
        <taxon>Bacteria</taxon>
        <taxon>Pseudomonadati</taxon>
        <taxon>Pseudomonadota</taxon>
        <taxon>Alphaproteobacteria</taxon>
        <taxon>Sphingomonadales</taxon>
        <taxon>Erythrobacteraceae</taxon>
        <taxon>Pontixanthobacter</taxon>
    </lineage>
</organism>
<protein>
    <recommendedName>
        <fullName evidence="3">Integron</fullName>
    </recommendedName>
</protein>
<evidence type="ECO:0000313" key="1">
    <source>
        <dbReference type="EMBL" id="MXO83593.1"/>
    </source>
</evidence>
<evidence type="ECO:0008006" key="3">
    <source>
        <dbReference type="Google" id="ProtNLM"/>
    </source>
</evidence>
<proteinExistence type="predicted"/>
<sequence length="136" mass="14659">MNSLAFILSTALIAVSTTSDGIEDNGRVPYVGMEGPEADACPGIGRIARFAPKKGDFMRVYLDAHEGGKHKYELPLGSLVWLCEADEGWQGVVYPSGDKQELGDCRVSSSVAKPEPYSGPCQYGWVEAKYIELIAG</sequence>
<dbReference type="AlphaFoldDB" id="A0A844Z9C1"/>
<name>A0A844Z9C1_9SPHN</name>
<accession>A0A844Z9C1</accession>